<keyword evidence="1" id="KW-0862">Zinc</keyword>
<reference evidence="4" key="2">
    <citation type="submission" date="2019-01" db="UniProtKB">
        <authorList>
            <consortium name="EnsemblPlants"/>
        </authorList>
    </citation>
    <scope>IDENTIFICATION</scope>
    <source>
        <strain evidence="4">cv. Heinz 1706</strain>
    </source>
</reference>
<dbReference type="GO" id="GO:0000028">
    <property type="term" value="P:ribosomal small subunit assembly"/>
    <property type="evidence" value="ECO:0000318"/>
    <property type="project" value="GO_Central"/>
</dbReference>
<dbReference type="InterPro" id="IPR000592">
    <property type="entry name" value="Ribosomal_eS27"/>
</dbReference>
<evidence type="ECO:0000313" key="4">
    <source>
        <dbReference type="EnsemblPlants" id="Solyc04g051378.1.1.1"/>
    </source>
</evidence>
<dbReference type="Proteomes" id="UP000004994">
    <property type="component" value="Chromosome 4"/>
</dbReference>
<proteinExistence type="predicted"/>
<dbReference type="InParanoid" id="A0A3Q7G485"/>
<dbReference type="Gramene" id="Solyc04g051378.1.1">
    <property type="protein sequence ID" value="Solyc04g051378.1.1.1"/>
    <property type="gene ID" value="Solyc04g051378.1"/>
</dbReference>
<evidence type="ECO:0000256" key="1">
    <source>
        <dbReference type="ARBA" id="ARBA00022833"/>
    </source>
</evidence>
<organism evidence="4">
    <name type="scientific">Solanum lycopersicum</name>
    <name type="common">Tomato</name>
    <name type="synonym">Lycopersicon esculentum</name>
    <dbReference type="NCBI Taxonomy" id="4081"/>
    <lineage>
        <taxon>Eukaryota</taxon>
        <taxon>Viridiplantae</taxon>
        <taxon>Streptophyta</taxon>
        <taxon>Embryophyta</taxon>
        <taxon>Tracheophyta</taxon>
        <taxon>Spermatophyta</taxon>
        <taxon>Magnoliopsida</taxon>
        <taxon>eudicotyledons</taxon>
        <taxon>Gunneridae</taxon>
        <taxon>Pentapetalae</taxon>
        <taxon>asterids</taxon>
        <taxon>lamiids</taxon>
        <taxon>Solanales</taxon>
        <taxon>Solanaceae</taxon>
        <taxon>Solanoideae</taxon>
        <taxon>Solaneae</taxon>
        <taxon>Solanum</taxon>
        <taxon>Solanum subgen. Lycopersicon</taxon>
    </lineage>
</organism>
<keyword evidence="2" id="KW-0689">Ribosomal protein</keyword>
<protein>
    <submittedName>
        <fullName evidence="4">Uncharacterized protein</fullName>
    </submittedName>
</protein>
<evidence type="ECO:0000313" key="5">
    <source>
        <dbReference type="Proteomes" id="UP000004994"/>
    </source>
</evidence>
<dbReference type="PANTHER" id="PTHR11594">
    <property type="entry name" value="40S RIBOSOMAL PROTEIN S27"/>
    <property type="match status" value="1"/>
</dbReference>
<dbReference type="Gene3D" id="2.20.25.100">
    <property type="entry name" value="Zn-binding ribosomal proteins"/>
    <property type="match status" value="1"/>
</dbReference>
<dbReference type="InterPro" id="IPR023407">
    <property type="entry name" value="Ribosomal_eS27_Zn-bd_dom_sf"/>
</dbReference>
<accession>A0A3Q7G485</accession>
<dbReference type="GO" id="GO:0006412">
    <property type="term" value="P:translation"/>
    <property type="evidence" value="ECO:0007669"/>
    <property type="project" value="InterPro"/>
</dbReference>
<dbReference type="GO" id="GO:0003735">
    <property type="term" value="F:structural constituent of ribosome"/>
    <property type="evidence" value="ECO:0000318"/>
    <property type="project" value="GO_Central"/>
</dbReference>
<keyword evidence="5" id="KW-1185">Reference proteome</keyword>
<evidence type="ECO:0000256" key="2">
    <source>
        <dbReference type="ARBA" id="ARBA00022980"/>
    </source>
</evidence>
<dbReference type="GO" id="GO:0022627">
    <property type="term" value="C:cytosolic small ribosomal subunit"/>
    <property type="evidence" value="ECO:0000318"/>
    <property type="project" value="GO_Central"/>
</dbReference>
<sequence>MDIPKISNDTDLLHPSTELEKQKHKIVRFVQSPNFTFENVKCQVLLITTISKHSQTVVTCPIC</sequence>
<reference evidence="4" key="1">
    <citation type="journal article" date="2012" name="Nature">
        <title>The tomato genome sequence provides insights into fleshy fruit evolution.</title>
        <authorList>
            <consortium name="Tomato Genome Consortium"/>
        </authorList>
    </citation>
    <scope>NUCLEOTIDE SEQUENCE [LARGE SCALE GENOMIC DNA]</scope>
    <source>
        <strain evidence="4">cv. Heinz 1706</strain>
    </source>
</reference>
<evidence type="ECO:0000256" key="3">
    <source>
        <dbReference type="ARBA" id="ARBA00023274"/>
    </source>
</evidence>
<keyword evidence="3" id="KW-0687">Ribonucleoprotein</keyword>
<dbReference type="STRING" id="4081.A0A3Q7G485"/>
<name>A0A3Q7G485_SOLLC</name>
<dbReference type="AlphaFoldDB" id="A0A3Q7G485"/>
<dbReference type="GO" id="GO:0003723">
    <property type="term" value="F:RNA binding"/>
    <property type="evidence" value="ECO:0000318"/>
    <property type="project" value="GO_Central"/>
</dbReference>
<dbReference type="EnsemblPlants" id="Solyc04g051378.1.1">
    <property type="protein sequence ID" value="Solyc04g051378.1.1.1"/>
    <property type="gene ID" value="Solyc04g051378.1"/>
</dbReference>